<dbReference type="CDD" id="cd03230">
    <property type="entry name" value="ABC_DR_subfamily_A"/>
    <property type="match status" value="1"/>
</dbReference>
<dbReference type="InterPro" id="IPR003439">
    <property type="entry name" value="ABC_transporter-like_ATP-bd"/>
</dbReference>
<evidence type="ECO:0000259" key="4">
    <source>
        <dbReference type="PROSITE" id="PS50893"/>
    </source>
</evidence>
<gene>
    <name evidence="5" type="ORF">J2Z22_003779</name>
</gene>
<keyword evidence="6" id="KW-1185">Reference proteome</keyword>
<evidence type="ECO:0000256" key="3">
    <source>
        <dbReference type="ARBA" id="ARBA00022840"/>
    </source>
</evidence>
<proteinExistence type="predicted"/>
<sequence>MDTVIEAQDVFKSFRDKQAVNGVSFSIAKGSVTAMLGPNGAGKTTMLSMMLGLLEPTQGSVTVFGRSPRDQAVRERTGAMLQEVSVMERLKAREILSLVRSYYPHPLDYGQLVQAAALGASDLNRYADKLSVGQKRSLGFALAIAGNPDLLFLDEPTVGLDIGARQRFWDTVRDLAARGKTILFATHYLQEAEDMADRILLFDRGTLAADGTPDEIKAGIVKRSVSFRSLLDAASVRLRLSAYPAIGECLLSEGRFHAAAHNTDEALAAIFASGIPAQDIRIDQGRLDDAFRELIMDHKEAM</sequence>
<dbReference type="GO" id="GO:0005524">
    <property type="term" value="F:ATP binding"/>
    <property type="evidence" value="ECO:0007669"/>
    <property type="project" value="UniProtKB-KW"/>
</dbReference>
<reference evidence="5 6" key="1">
    <citation type="submission" date="2023-07" db="EMBL/GenBank/DDBJ databases">
        <title>Genomic Encyclopedia of Type Strains, Phase IV (KMG-IV): sequencing the most valuable type-strain genomes for metagenomic binning, comparative biology and taxonomic classification.</title>
        <authorList>
            <person name="Goeker M."/>
        </authorList>
    </citation>
    <scope>NUCLEOTIDE SEQUENCE [LARGE SCALE GENOMIC DNA]</scope>
    <source>
        <strain evidence="5 6">T98</strain>
    </source>
</reference>
<dbReference type="InterPro" id="IPR050763">
    <property type="entry name" value="ABC_transporter_ATP-binding"/>
</dbReference>
<comment type="caution">
    <text evidence="5">The sequence shown here is derived from an EMBL/GenBank/DDBJ whole genome shotgun (WGS) entry which is preliminary data.</text>
</comment>
<dbReference type="RefSeq" id="WP_025702682.1">
    <property type="nucleotide sequence ID" value="NZ_JAUSUY010000018.1"/>
</dbReference>
<evidence type="ECO:0000313" key="6">
    <source>
        <dbReference type="Proteomes" id="UP001248709"/>
    </source>
</evidence>
<dbReference type="PANTHER" id="PTHR42711:SF17">
    <property type="entry name" value="ABC TRANSPORTER ATP-BINDING PROTEIN"/>
    <property type="match status" value="1"/>
</dbReference>
<dbReference type="Proteomes" id="UP001248709">
    <property type="component" value="Unassembled WGS sequence"/>
</dbReference>
<dbReference type="SMART" id="SM00382">
    <property type="entry name" value="AAA"/>
    <property type="match status" value="1"/>
</dbReference>
<evidence type="ECO:0000256" key="1">
    <source>
        <dbReference type="ARBA" id="ARBA00022448"/>
    </source>
</evidence>
<keyword evidence="1" id="KW-0813">Transport</keyword>
<evidence type="ECO:0000313" key="5">
    <source>
        <dbReference type="EMBL" id="MDT3428188.1"/>
    </source>
</evidence>
<dbReference type="Pfam" id="PF00005">
    <property type="entry name" value="ABC_tran"/>
    <property type="match status" value="1"/>
</dbReference>
<dbReference type="InterPro" id="IPR003593">
    <property type="entry name" value="AAA+_ATPase"/>
</dbReference>
<dbReference type="EMBL" id="JAUSUY010000018">
    <property type="protein sequence ID" value="MDT3428188.1"/>
    <property type="molecule type" value="Genomic_DNA"/>
</dbReference>
<dbReference type="SUPFAM" id="SSF52540">
    <property type="entry name" value="P-loop containing nucleoside triphosphate hydrolases"/>
    <property type="match status" value="1"/>
</dbReference>
<accession>A0ABU3HBI3</accession>
<evidence type="ECO:0000256" key="2">
    <source>
        <dbReference type="ARBA" id="ARBA00022741"/>
    </source>
</evidence>
<feature type="domain" description="ABC transporter" evidence="4">
    <location>
        <begin position="5"/>
        <end position="229"/>
    </location>
</feature>
<name>A0ABU3HBI3_9BACL</name>
<dbReference type="Gene3D" id="3.40.50.300">
    <property type="entry name" value="P-loop containing nucleotide triphosphate hydrolases"/>
    <property type="match status" value="1"/>
</dbReference>
<dbReference type="InterPro" id="IPR027417">
    <property type="entry name" value="P-loop_NTPase"/>
</dbReference>
<protein>
    <submittedName>
        <fullName evidence="5">ABC-2 type transport system ATP-binding protein</fullName>
    </submittedName>
</protein>
<dbReference type="PROSITE" id="PS50893">
    <property type="entry name" value="ABC_TRANSPORTER_2"/>
    <property type="match status" value="1"/>
</dbReference>
<organism evidence="5 6">
    <name type="scientific">Paenibacillus forsythiae</name>
    <dbReference type="NCBI Taxonomy" id="365616"/>
    <lineage>
        <taxon>Bacteria</taxon>
        <taxon>Bacillati</taxon>
        <taxon>Bacillota</taxon>
        <taxon>Bacilli</taxon>
        <taxon>Bacillales</taxon>
        <taxon>Paenibacillaceae</taxon>
        <taxon>Paenibacillus</taxon>
    </lineage>
</organism>
<keyword evidence="2" id="KW-0547">Nucleotide-binding</keyword>
<keyword evidence="3 5" id="KW-0067">ATP-binding</keyword>
<dbReference type="PANTHER" id="PTHR42711">
    <property type="entry name" value="ABC TRANSPORTER ATP-BINDING PROTEIN"/>
    <property type="match status" value="1"/>
</dbReference>